<dbReference type="AlphaFoldDB" id="A0A1I7WJB5"/>
<evidence type="ECO:0000313" key="2">
    <source>
        <dbReference type="WBParaSite" id="Hba_05107"/>
    </source>
</evidence>
<evidence type="ECO:0000313" key="1">
    <source>
        <dbReference type="Proteomes" id="UP000095283"/>
    </source>
</evidence>
<reference evidence="2" key="1">
    <citation type="submission" date="2016-11" db="UniProtKB">
        <authorList>
            <consortium name="WormBaseParasite"/>
        </authorList>
    </citation>
    <scope>IDENTIFICATION</scope>
</reference>
<name>A0A1I7WJB5_HETBA</name>
<accession>A0A1I7WJB5</accession>
<protein>
    <submittedName>
        <fullName evidence="2">Transcription factor</fullName>
    </submittedName>
</protein>
<sequence>MFPLYLKCIVNKIPKINRKLEFSEINRAALLSGNTLPKPHPQRTSFGGFSMSPLSSPMAGAKRYAVKVGNSYQMSALPLAGLQSIVLPSAPVWTPASVQLGNSNFSDLIRSPINSLNMVKNVGSSTAFTHSSTNKPITTSSPKTINKHSVTNILGVSNKINTNQLNHRYSSPFQIVKKDSTTSPKLPLGSLHNIPGGFQ</sequence>
<keyword evidence="1" id="KW-1185">Reference proteome</keyword>
<dbReference type="WBParaSite" id="Hba_05107">
    <property type="protein sequence ID" value="Hba_05107"/>
    <property type="gene ID" value="Hba_05107"/>
</dbReference>
<organism evidence="1 2">
    <name type="scientific">Heterorhabditis bacteriophora</name>
    <name type="common">Entomopathogenic nematode worm</name>
    <dbReference type="NCBI Taxonomy" id="37862"/>
    <lineage>
        <taxon>Eukaryota</taxon>
        <taxon>Metazoa</taxon>
        <taxon>Ecdysozoa</taxon>
        <taxon>Nematoda</taxon>
        <taxon>Chromadorea</taxon>
        <taxon>Rhabditida</taxon>
        <taxon>Rhabditina</taxon>
        <taxon>Rhabditomorpha</taxon>
        <taxon>Strongyloidea</taxon>
        <taxon>Heterorhabditidae</taxon>
        <taxon>Heterorhabditis</taxon>
    </lineage>
</organism>
<dbReference type="Proteomes" id="UP000095283">
    <property type="component" value="Unplaced"/>
</dbReference>
<proteinExistence type="predicted"/>